<reference evidence="8 9" key="1">
    <citation type="journal article" date="2016" name="Nat. Commun.">
        <title>Thousands of microbial genomes shed light on interconnected biogeochemical processes in an aquifer system.</title>
        <authorList>
            <person name="Anantharaman K."/>
            <person name="Brown C.T."/>
            <person name="Hug L.A."/>
            <person name="Sharon I."/>
            <person name="Castelle C.J."/>
            <person name="Probst A.J."/>
            <person name="Thomas B.C."/>
            <person name="Singh A."/>
            <person name="Wilkins M.J."/>
            <person name="Karaoz U."/>
            <person name="Brodie E.L."/>
            <person name="Williams K.H."/>
            <person name="Hubbard S.S."/>
            <person name="Banfield J.F."/>
        </authorList>
    </citation>
    <scope>NUCLEOTIDE SEQUENCE [LARGE SCALE GENOMIC DNA]</scope>
    <source>
        <strain evidence="9">RBG_16_55_9</strain>
    </source>
</reference>
<organism evidence="8 9">
    <name type="scientific">Fraserbacteria sp. (strain RBG_16_55_9)</name>
    <dbReference type="NCBI Taxonomy" id="1817864"/>
    <lineage>
        <taxon>Bacteria</taxon>
        <taxon>Candidatus Fraseribacteriota</taxon>
    </lineage>
</organism>
<keyword evidence="6" id="KW-0479">Metal-binding</keyword>
<dbReference type="InterPro" id="IPR036425">
    <property type="entry name" value="MoaB/Mog-like_dom_sf"/>
</dbReference>
<dbReference type="InterPro" id="IPR036688">
    <property type="entry name" value="MoeA_C_domain_IV_sf"/>
</dbReference>
<dbReference type="Gene3D" id="3.90.105.10">
    <property type="entry name" value="Molybdopterin biosynthesis moea protein, domain 2"/>
    <property type="match status" value="1"/>
</dbReference>
<dbReference type="Pfam" id="PF00994">
    <property type="entry name" value="MoCF_biosynth"/>
    <property type="match status" value="1"/>
</dbReference>
<dbReference type="STRING" id="1817864.A2Z21_05285"/>
<evidence type="ECO:0000256" key="3">
    <source>
        <dbReference type="ARBA" id="ARBA00010763"/>
    </source>
</evidence>
<dbReference type="GO" id="GO:0006777">
    <property type="term" value="P:Mo-molybdopterin cofactor biosynthetic process"/>
    <property type="evidence" value="ECO:0007669"/>
    <property type="project" value="UniProtKB-UniRule"/>
</dbReference>
<sequence length="407" mass="44294">MISVDEAFRHYESEISPLPIVEMPLSEALGRVLAEDVHAQTDLPPFPQSAMDGYALRAEDTKSANPEQPARLRLAGEIPAGKLSSIPILKSGESMRIFTGGYVPQGSDAILRQEDAQVEKDWLLVRNALPAGTNLRERGEEISKGESLATAGVRLQPGHLAAFAIAGVERVQIHREPRIAVLTTGDEVVPPGKLLEPGEVYDSNTPLITNWLRTCSYTRISAVHLPDDLKGTEKAMRDALASSDLLVTAGGVSVGERDFVMGAAKEAGVREIFWKVRQRPGKPLFFGMHGKVPLLGLPGNPGSVFTCLVTHVRRVLDLLESASSWSPLLLKGRLSESLALSLEREWWVRCRVEISSEGEVWIIPLPHQSSHMITNLTECTALARLPEGEGTLARGSMISWTPCANSP</sequence>
<evidence type="ECO:0000256" key="2">
    <source>
        <dbReference type="ARBA" id="ARBA00005046"/>
    </source>
</evidence>
<dbReference type="SMART" id="SM00852">
    <property type="entry name" value="MoCF_biosynth"/>
    <property type="match status" value="1"/>
</dbReference>
<dbReference type="EC" id="2.10.1.1" evidence="6"/>
<evidence type="ECO:0000256" key="5">
    <source>
        <dbReference type="ARBA" id="ARBA00047317"/>
    </source>
</evidence>
<dbReference type="PANTHER" id="PTHR10192">
    <property type="entry name" value="MOLYBDOPTERIN BIOSYNTHESIS PROTEIN"/>
    <property type="match status" value="1"/>
</dbReference>
<dbReference type="PANTHER" id="PTHR10192:SF5">
    <property type="entry name" value="GEPHYRIN"/>
    <property type="match status" value="1"/>
</dbReference>
<comment type="pathway">
    <text evidence="2 6">Cofactor biosynthesis; molybdopterin biosynthesis.</text>
</comment>
<comment type="catalytic activity">
    <reaction evidence="5">
        <text>adenylyl-molybdopterin + molybdate = Mo-molybdopterin + AMP + H(+)</text>
        <dbReference type="Rhea" id="RHEA:35047"/>
        <dbReference type="ChEBI" id="CHEBI:15378"/>
        <dbReference type="ChEBI" id="CHEBI:36264"/>
        <dbReference type="ChEBI" id="CHEBI:62727"/>
        <dbReference type="ChEBI" id="CHEBI:71302"/>
        <dbReference type="ChEBI" id="CHEBI:456215"/>
        <dbReference type="EC" id="2.10.1.1"/>
    </reaction>
</comment>
<evidence type="ECO:0000256" key="4">
    <source>
        <dbReference type="ARBA" id="ARBA00023150"/>
    </source>
</evidence>
<dbReference type="InterPro" id="IPR036135">
    <property type="entry name" value="MoeA_linker/N_sf"/>
</dbReference>
<dbReference type="Pfam" id="PF03453">
    <property type="entry name" value="MoeA_N"/>
    <property type="match status" value="1"/>
</dbReference>
<dbReference type="InterPro" id="IPR038987">
    <property type="entry name" value="MoeA-like"/>
</dbReference>
<dbReference type="Proteomes" id="UP000179157">
    <property type="component" value="Unassembled WGS sequence"/>
</dbReference>
<feature type="domain" description="MoaB/Mog" evidence="7">
    <location>
        <begin position="180"/>
        <end position="318"/>
    </location>
</feature>
<dbReference type="EMBL" id="MFGX01000099">
    <property type="protein sequence ID" value="OGF53633.1"/>
    <property type="molecule type" value="Genomic_DNA"/>
</dbReference>
<dbReference type="InterPro" id="IPR005111">
    <property type="entry name" value="MoeA_C_domain_IV"/>
</dbReference>
<protein>
    <recommendedName>
        <fullName evidence="6">Molybdopterin molybdenumtransferase</fullName>
        <ecNumber evidence="6">2.10.1.1</ecNumber>
    </recommendedName>
</protein>
<dbReference type="Pfam" id="PF03454">
    <property type="entry name" value="MoeA_C"/>
    <property type="match status" value="1"/>
</dbReference>
<dbReference type="UniPathway" id="UPA00344"/>
<dbReference type="CDD" id="cd00887">
    <property type="entry name" value="MoeA"/>
    <property type="match status" value="1"/>
</dbReference>
<dbReference type="NCBIfam" id="TIGR00177">
    <property type="entry name" value="molyb_syn"/>
    <property type="match status" value="1"/>
</dbReference>
<dbReference type="InterPro" id="IPR001453">
    <property type="entry name" value="MoaB/Mog_dom"/>
</dbReference>
<comment type="cofactor">
    <cofactor evidence="6">
        <name>Mg(2+)</name>
        <dbReference type="ChEBI" id="CHEBI:18420"/>
    </cofactor>
</comment>
<dbReference type="GO" id="GO:0046872">
    <property type="term" value="F:metal ion binding"/>
    <property type="evidence" value="ECO:0007669"/>
    <property type="project" value="UniProtKB-UniRule"/>
</dbReference>
<dbReference type="GO" id="GO:0005829">
    <property type="term" value="C:cytosol"/>
    <property type="evidence" value="ECO:0007669"/>
    <property type="project" value="TreeGrafter"/>
</dbReference>
<comment type="similarity">
    <text evidence="3 6">Belongs to the MoeA family.</text>
</comment>
<evidence type="ECO:0000313" key="9">
    <source>
        <dbReference type="Proteomes" id="UP000179157"/>
    </source>
</evidence>
<comment type="function">
    <text evidence="1 6">Catalyzes the insertion of molybdate into adenylated molybdopterin with the concomitant release of AMP.</text>
</comment>
<keyword evidence="6" id="KW-0460">Magnesium</keyword>
<proteinExistence type="inferred from homology"/>
<dbReference type="Gene3D" id="2.40.340.10">
    <property type="entry name" value="MoeA, C-terminal, domain IV"/>
    <property type="match status" value="1"/>
</dbReference>
<keyword evidence="4 6" id="KW-0501">Molybdenum cofactor biosynthesis</keyword>
<dbReference type="Gene3D" id="3.40.980.10">
    <property type="entry name" value="MoaB/Mog-like domain"/>
    <property type="match status" value="1"/>
</dbReference>
<dbReference type="GO" id="GO:0061599">
    <property type="term" value="F:molybdopterin molybdotransferase activity"/>
    <property type="evidence" value="ECO:0007669"/>
    <property type="project" value="UniProtKB-UniRule"/>
</dbReference>
<accession>A0A1F5UR52</accession>
<gene>
    <name evidence="8" type="ORF">A2Z21_05285</name>
</gene>
<evidence type="ECO:0000256" key="1">
    <source>
        <dbReference type="ARBA" id="ARBA00002901"/>
    </source>
</evidence>
<dbReference type="NCBIfam" id="NF045515">
    <property type="entry name" value="Glp_gephyrin"/>
    <property type="match status" value="1"/>
</dbReference>
<dbReference type="SUPFAM" id="SSF63867">
    <property type="entry name" value="MoeA C-terminal domain-like"/>
    <property type="match status" value="1"/>
</dbReference>
<comment type="caution">
    <text evidence="8">The sequence shown here is derived from an EMBL/GenBank/DDBJ whole genome shotgun (WGS) entry which is preliminary data.</text>
</comment>
<dbReference type="SUPFAM" id="SSF53218">
    <property type="entry name" value="Molybdenum cofactor biosynthesis proteins"/>
    <property type="match status" value="1"/>
</dbReference>
<evidence type="ECO:0000259" key="7">
    <source>
        <dbReference type="SMART" id="SM00852"/>
    </source>
</evidence>
<keyword evidence="6" id="KW-0500">Molybdenum</keyword>
<dbReference type="AlphaFoldDB" id="A0A1F5UR52"/>
<keyword evidence="6" id="KW-0808">Transferase</keyword>
<dbReference type="SUPFAM" id="SSF63882">
    <property type="entry name" value="MoeA N-terminal region -like"/>
    <property type="match status" value="1"/>
</dbReference>
<evidence type="ECO:0000256" key="6">
    <source>
        <dbReference type="RuleBase" id="RU365090"/>
    </source>
</evidence>
<dbReference type="Gene3D" id="2.170.190.11">
    <property type="entry name" value="Molybdopterin biosynthesis moea protein, domain 3"/>
    <property type="match status" value="1"/>
</dbReference>
<dbReference type="InterPro" id="IPR005110">
    <property type="entry name" value="MoeA_linker/N"/>
</dbReference>
<name>A0A1F5UR52_FRAXR</name>
<evidence type="ECO:0000313" key="8">
    <source>
        <dbReference type="EMBL" id="OGF53633.1"/>
    </source>
</evidence>